<dbReference type="Pfam" id="PF13439">
    <property type="entry name" value="Glyco_transf_4"/>
    <property type="match status" value="1"/>
</dbReference>
<proteinExistence type="predicted"/>
<dbReference type="CDD" id="cd03809">
    <property type="entry name" value="GT4_MtfB-like"/>
    <property type="match status" value="1"/>
</dbReference>
<keyword evidence="1" id="KW-0328">Glycosyltransferase</keyword>
<evidence type="ECO:0000259" key="4">
    <source>
        <dbReference type="Pfam" id="PF13439"/>
    </source>
</evidence>
<comment type="caution">
    <text evidence="5">The sequence shown here is derived from an EMBL/GenBank/DDBJ whole genome shotgun (WGS) entry which is preliminary data.</text>
</comment>
<evidence type="ECO:0000256" key="1">
    <source>
        <dbReference type="ARBA" id="ARBA00022676"/>
    </source>
</evidence>
<feature type="domain" description="Glycosyl transferase family 1" evidence="3">
    <location>
        <begin position="194"/>
        <end position="329"/>
    </location>
</feature>
<reference evidence="6" key="1">
    <citation type="journal article" date="2019" name="Int. J. Syst. Evol. Microbiol.">
        <title>The Global Catalogue of Microorganisms (GCM) 10K type strain sequencing project: providing services to taxonomists for standard genome sequencing and annotation.</title>
        <authorList>
            <consortium name="The Broad Institute Genomics Platform"/>
            <consortium name="The Broad Institute Genome Sequencing Center for Infectious Disease"/>
            <person name="Wu L."/>
            <person name="Ma J."/>
        </authorList>
    </citation>
    <scope>NUCLEOTIDE SEQUENCE [LARGE SCALE GENOMIC DNA]</scope>
    <source>
        <strain evidence="6">CGMCC 1.10363</strain>
    </source>
</reference>
<protein>
    <submittedName>
        <fullName evidence="5">Glycosyltransferase family 4 protein</fullName>
    </submittedName>
</protein>
<evidence type="ECO:0000313" key="5">
    <source>
        <dbReference type="EMBL" id="MFC4244692.1"/>
    </source>
</evidence>
<dbReference type="Gene3D" id="3.40.50.2000">
    <property type="entry name" value="Glycogen Phosphorylase B"/>
    <property type="match status" value="2"/>
</dbReference>
<organism evidence="5 6">
    <name type="scientific">Gryllotalpicola reticulitermitis</name>
    <dbReference type="NCBI Taxonomy" id="1184153"/>
    <lineage>
        <taxon>Bacteria</taxon>
        <taxon>Bacillati</taxon>
        <taxon>Actinomycetota</taxon>
        <taxon>Actinomycetes</taxon>
        <taxon>Micrococcales</taxon>
        <taxon>Microbacteriaceae</taxon>
        <taxon>Gryllotalpicola</taxon>
    </lineage>
</organism>
<dbReference type="InterPro" id="IPR001296">
    <property type="entry name" value="Glyco_trans_1"/>
</dbReference>
<sequence>MRVLFDCRYVRTGRHDGISRYSAELVRELAMLTPVEMLISDEAQLANLPDLPWHLISSQTAAGEPWVAREVNRLVDRLGADVVYSPMQTMGSRGRRYPLVLTVHDLIYYRHRTPPRDLPWFVRIAWRLYHLSWWPQRTLLNGADAVVAVSETTKALITEHRLTRRPIHVVYNAASDPSAAALAAAATRTPPSAETRVLVHMGQFMPYKNVDTLVRAIAELPAEYELHLMSRATGAERARLEALAPGARLVFYNGASDADYETALLRAHALVTTSWDEGFGIPVIEAMRVGTPVVASDIPIFREVGGRAAVFVDPASPSDVARGIRSLEATDAWTTASRAGVAQAATFSWGASARALLEVLRSVRAE</sequence>
<gene>
    <name evidence="5" type="ORF">ACFOYW_15060</name>
</gene>
<dbReference type="PANTHER" id="PTHR46401">
    <property type="entry name" value="GLYCOSYLTRANSFERASE WBBK-RELATED"/>
    <property type="match status" value="1"/>
</dbReference>
<dbReference type="RefSeq" id="WP_390230624.1">
    <property type="nucleotide sequence ID" value="NZ_JBHSCN010000006.1"/>
</dbReference>
<keyword evidence="6" id="KW-1185">Reference proteome</keyword>
<dbReference type="InterPro" id="IPR028098">
    <property type="entry name" value="Glyco_trans_4-like_N"/>
</dbReference>
<dbReference type="PANTHER" id="PTHR46401:SF2">
    <property type="entry name" value="GLYCOSYLTRANSFERASE WBBK-RELATED"/>
    <property type="match status" value="1"/>
</dbReference>
<dbReference type="EMBL" id="JBHSCN010000006">
    <property type="protein sequence ID" value="MFC4244692.1"/>
    <property type="molecule type" value="Genomic_DNA"/>
</dbReference>
<accession>A0ABV8QB69</accession>
<evidence type="ECO:0000256" key="2">
    <source>
        <dbReference type="ARBA" id="ARBA00022679"/>
    </source>
</evidence>
<dbReference type="Proteomes" id="UP001595900">
    <property type="component" value="Unassembled WGS sequence"/>
</dbReference>
<feature type="domain" description="Glycosyltransferase subfamily 4-like N-terminal" evidence="4">
    <location>
        <begin position="16"/>
        <end position="173"/>
    </location>
</feature>
<dbReference type="Pfam" id="PF00534">
    <property type="entry name" value="Glycos_transf_1"/>
    <property type="match status" value="1"/>
</dbReference>
<name>A0ABV8QB69_9MICO</name>
<keyword evidence="2" id="KW-0808">Transferase</keyword>
<evidence type="ECO:0000313" key="6">
    <source>
        <dbReference type="Proteomes" id="UP001595900"/>
    </source>
</evidence>
<dbReference type="SUPFAM" id="SSF53756">
    <property type="entry name" value="UDP-Glycosyltransferase/glycogen phosphorylase"/>
    <property type="match status" value="1"/>
</dbReference>
<evidence type="ECO:0000259" key="3">
    <source>
        <dbReference type="Pfam" id="PF00534"/>
    </source>
</evidence>